<gene>
    <name evidence="8" type="ORF">AYL99_00520</name>
</gene>
<dbReference type="Gene3D" id="4.10.240.10">
    <property type="entry name" value="Zn(2)-C6 fungal-type DNA-binding domain"/>
    <property type="match status" value="1"/>
</dbReference>
<dbReference type="PANTHER" id="PTHR31668:SF20">
    <property type="entry name" value="ZN(II)2CYS6 TRANSCRIPTION FACTOR (EUROFUNG)"/>
    <property type="match status" value="1"/>
</dbReference>
<dbReference type="RefSeq" id="XP_018697915.1">
    <property type="nucleotide sequence ID" value="XM_018832036.1"/>
</dbReference>
<sequence length="547" mass="60987">MSTPPIKKACDACHRRKVRCSGGQPCRTCGQTNLECTYLAVPQKKGPKGNRSKVLSQLRNAQRKKQPPLSQTSLSDATPQQSPSLEARPSLGFSRPTPPTPSRSLNAALLSRQTIENCVDFYFSNMSTTTSILNRHQLLDAISSRIATDAEVYCLAGSLCAFVMVQPGMSFAVAPGSHYEGEPPENRYGYAHMLLDDVLRVRKSIDYVEFPTLSIVQTSFFLFSCYFTLEKQNTCWFHLREAATLAQLMGMHDESSYLVGDPAESTYKRCTYWLLLVTERAYAMERHRPLSLHPTIELPLANDAHEEASMSGFLCLINLFRCIDDEFMVLWNKVKSKCSDTWLSQLQRQVTDAIPPGLKTAESQLADVRVTLHWIRIMIWQLSITNGCLSSSSEDPALTFKYPIKVARDLIQDISTISLDAMEVHGVGLIEKLFDIACTLTDVVSYVPLMPSELSNSSNETPFEDLNKLLALISQLRGGASRYYPLLLVKVSETLPNLSSVAPMDLDPRQLSIKQGYAGASDHIPTPEPTQLRGIKFPRSNEHQAPP</sequence>
<dbReference type="OrthoDB" id="4132249at2759"/>
<evidence type="ECO:0000256" key="3">
    <source>
        <dbReference type="ARBA" id="ARBA00023125"/>
    </source>
</evidence>
<dbReference type="GO" id="GO:0006351">
    <property type="term" value="P:DNA-templated transcription"/>
    <property type="evidence" value="ECO:0007669"/>
    <property type="project" value="InterPro"/>
</dbReference>
<dbReference type="CDD" id="cd12148">
    <property type="entry name" value="fungal_TF_MHR"/>
    <property type="match status" value="1"/>
</dbReference>
<feature type="domain" description="Zn(2)-C6 fungal-type" evidence="7">
    <location>
        <begin position="9"/>
        <end position="38"/>
    </location>
</feature>
<keyword evidence="1" id="KW-0479">Metal-binding</keyword>
<keyword evidence="3" id="KW-0238">DNA-binding</keyword>
<dbReference type="Proteomes" id="UP000078343">
    <property type="component" value="Unassembled WGS sequence"/>
</dbReference>
<evidence type="ECO:0000256" key="2">
    <source>
        <dbReference type="ARBA" id="ARBA00023015"/>
    </source>
</evidence>
<keyword evidence="9" id="KW-1185">Reference proteome</keyword>
<evidence type="ECO:0000256" key="4">
    <source>
        <dbReference type="ARBA" id="ARBA00023163"/>
    </source>
</evidence>
<feature type="compositionally biased region" description="Polar residues" evidence="6">
    <location>
        <begin position="68"/>
        <end position="84"/>
    </location>
</feature>
<evidence type="ECO:0000256" key="6">
    <source>
        <dbReference type="SAM" id="MobiDB-lite"/>
    </source>
</evidence>
<keyword evidence="4" id="KW-0804">Transcription</keyword>
<dbReference type="GO" id="GO:0003677">
    <property type="term" value="F:DNA binding"/>
    <property type="evidence" value="ECO:0007669"/>
    <property type="project" value="UniProtKB-KW"/>
</dbReference>
<reference evidence="8 9" key="1">
    <citation type="submission" date="2016-04" db="EMBL/GenBank/DDBJ databases">
        <title>Draft genome of Fonsecaea erecta CBS 125763.</title>
        <authorList>
            <person name="Weiss V.A."/>
            <person name="Vicente V.A."/>
            <person name="Raittz R.T."/>
            <person name="Moreno L.F."/>
            <person name="De Souza E.M."/>
            <person name="Pedrosa F.O."/>
            <person name="Steffens M.B."/>
            <person name="Faoro H."/>
            <person name="Tadra-Sfeir M.Z."/>
            <person name="Najafzadeh M.J."/>
            <person name="Felipe M.S."/>
            <person name="Teixeira M."/>
            <person name="Sun J."/>
            <person name="Xi L."/>
            <person name="Gomes R."/>
            <person name="De Azevedo C.M."/>
            <person name="Salgado C.G."/>
            <person name="Da Silva M.B."/>
            <person name="Nascimento M.F."/>
            <person name="Queiroz-Telles F."/>
            <person name="Attili D.S."/>
            <person name="Gorbushina A."/>
        </authorList>
    </citation>
    <scope>NUCLEOTIDE SEQUENCE [LARGE SCALE GENOMIC DNA]</scope>
    <source>
        <strain evidence="8 9">CBS 125763</strain>
    </source>
</reference>
<dbReference type="Pfam" id="PF04082">
    <property type="entry name" value="Fungal_trans"/>
    <property type="match status" value="1"/>
</dbReference>
<dbReference type="EMBL" id="LVYI01000001">
    <property type="protein sequence ID" value="OAP64548.1"/>
    <property type="molecule type" value="Genomic_DNA"/>
</dbReference>
<dbReference type="Pfam" id="PF00172">
    <property type="entry name" value="Zn_clus"/>
    <property type="match status" value="1"/>
</dbReference>
<proteinExistence type="predicted"/>
<comment type="caution">
    <text evidence="8">The sequence shown here is derived from an EMBL/GenBank/DDBJ whole genome shotgun (WGS) entry which is preliminary data.</text>
</comment>
<evidence type="ECO:0000313" key="8">
    <source>
        <dbReference type="EMBL" id="OAP64548.1"/>
    </source>
</evidence>
<evidence type="ECO:0000313" key="9">
    <source>
        <dbReference type="Proteomes" id="UP000078343"/>
    </source>
</evidence>
<evidence type="ECO:0000256" key="5">
    <source>
        <dbReference type="ARBA" id="ARBA00023242"/>
    </source>
</evidence>
<dbReference type="SMART" id="SM00066">
    <property type="entry name" value="GAL4"/>
    <property type="match status" value="1"/>
</dbReference>
<dbReference type="SMART" id="SM00906">
    <property type="entry name" value="Fungal_trans"/>
    <property type="match status" value="1"/>
</dbReference>
<feature type="region of interest" description="Disordered" evidence="6">
    <location>
        <begin position="42"/>
        <end position="104"/>
    </location>
</feature>
<dbReference type="InterPro" id="IPR036864">
    <property type="entry name" value="Zn2-C6_fun-type_DNA-bd_sf"/>
</dbReference>
<evidence type="ECO:0000259" key="7">
    <source>
        <dbReference type="PROSITE" id="PS50048"/>
    </source>
</evidence>
<feature type="region of interest" description="Disordered" evidence="6">
    <location>
        <begin position="519"/>
        <end position="547"/>
    </location>
</feature>
<dbReference type="CDD" id="cd00067">
    <property type="entry name" value="GAL4"/>
    <property type="match status" value="1"/>
</dbReference>
<dbReference type="AlphaFoldDB" id="A0A178ZXI7"/>
<dbReference type="InterPro" id="IPR007219">
    <property type="entry name" value="XnlR_reg_dom"/>
</dbReference>
<dbReference type="GO" id="GO:0008270">
    <property type="term" value="F:zinc ion binding"/>
    <property type="evidence" value="ECO:0007669"/>
    <property type="project" value="InterPro"/>
</dbReference>
<dbReference type="InterPro" id="IPR050797">
    <property type="entry name" value="Carb_Metab_Trans_Reg"/>
</dbReference>
<dbReference type="GO" id="GO:0000981">
    <property type="term" value="F:DNA-binding transcription factor activity, RNA polymerase II-specific"/>
    <property type="evidence" value="ECO:0007669"/>
    <property type="project" value="InterPro"/>
</dbReference>
<protein>
    <submittedName>
        <fullName evidence="8">Putative sucrose utilization protein SUC1</fullName>
    </submittedName>
</protein>
<dbReference type="SUPFAM" id="SSF57701">
    <property type="entry name" value="Zn2/Cys6 DNA-binding domain"/>
    <property type="match status" value="1"/>
</dbReference>
<dbReference type="InterPro" id="IPR001138">
    <property type="entry name" value="Zn2Cys6_DnaBD"/>
</dbReference>
<evidence type="ECO:0000256" key="1">
    <source>
        <dbReference type="ARBA" id="ARBA00022723"/>
    </source>
</evidence>
<keyword evidence="2" id="KW-0805">Transcription regulation</keyword>
<accession>A0A178ZXI7</accession>
<keyword evidence="5" id="KW-0539">Nucleus</keyword>
<dbReference type="PROSITE" id="PS50048">
    <property type="entry name" value="ZN2_CY6_FUNGAL_2"/>
    <property type="match status" value="1"/>
</dbReference>
<organism evidence="8 9">
    <name type="scientific">Fonsecaea erecta</name>
    <dbReference type="NCBI Taxonomy" id="1367422"/>
    <lineage>
        <taxon>Eukaryota</taxon>
        <taxon>Fungi</taxon>
        <taxon>Dikarya</taxon>
        <taxon>Ascomycota</taxon>
        <taxon>Pezizomycotina</taxon>
        <taxon>Eurotiomycetes</taxon>
        <taxon>Chaetothyriomycetidae</taxon>
        <taxon>Chaetothyriales</taxon>
        <taxon>Herpotrichiellaceae</taxon>
        <taxon>Fonsecaea</taxon>
    </lineage>
</organism>
<dbReference type="PANTHER" id="PTHR31668">
    <property type="entry name" value="GLUCOSE TRANSPORT TRANSCRIPTION REGULATOR RGT1-RELATED-RELATED"/>
    <property type="match status" value="1"/>
</dbReference>
<name>A0A178ZXI7_9EURO</name>
<dbReference type="PROSITE" id="PS00463">
    <property type="entry name" value="ZN2_CY6_FUNGAL_1"/>
    <property type="match status" value="1"/>
</dbReference>
<dbReference type="GeneID" id="30004690"/>
<dbReference type="STRING" id="1367422.A0A178ZXI7"/>